<dbReference type="Proteomes" id="UP000094527">
    <property type="component" value="Unassembled WGS sequence"/>
</dbReference>
<dbReference type="AlphaFoldDB" id="A0A1D2MK60"/>
<evidence type="ECO:0000313" key="3">
    <source>
        <dbReference type="Proteomes" id="UP000094527"/>
    </source>
</evidence>
<feature type="region of interest" description="Disordered" evidence="1">
    <location>
        <begin position="25"/>
        <end position="84"/>
    </location>
</feature>
<keyword evidence="3" id="KW-1185">Reference proteome</keyword>
<feature type="region of interest" description="Disordered" evidence="1">
    <location>
        <begin position="1217"/>
        <end position="1252"/>
    </location>
</feature>
<dbReference type="PANTHER" id="PTHR22772:SF5">
    <property type="entry name" value="HECT DOMAIN E3 UBIQUITIN PROTEIN LIGASE 4"/>
    <property type="match status" value="1"/>
</dbReference>
<name>A0A1D2MK60_ORCCI</name>
<dbReference type="PANTHER" id="PTHR22772">
    <property type="entry name" value="NOVEL ZZ TYPE ZINC FINGER DOMAIN CONTAINING PROTEIN"/>
    <property type="match status" value="1"/>
</dbReference>
<proteinExistence type="predicted"/>
<dbReference type="InterPro" id="IPR040099">
    <property type="entry name" value="ZZEF1"/>
</dbReference>
<evidence type="ECO:0000313" key="2">
    <source>
        <dbReference type="EMBL" id="ODM93292.1"/>
    </source>
</evidence>
<sequence>MDVLRIVEPVDSAYAQALPKTVKVPLVRQEEASESSSDKTATDGRPARKTRSVRINNTNSPPHPPPLPNSQGGSSGGGTHSPINYETLNTTLNLTLKQLQTGLYFTCGNYLTIIVSNNSQLFFPAPIGPPSVGASTMRQYAPVLSSSCPKAIGTQIHLCMNGGSPLFSKQEFLNLTPDCSFYHGAIIPESGATYDHVNNLIWTVNGSFADCWKNPGYIPLWKQNQMLMTSAPSEDISPSPSSPNSDVKTVINVMVRHMGVMANHFLLGDKDASIGFNGSVLKTLIELIFKYQRDFEGPELTSIFLTLQAIVSQFKGLEQDSEQYKNLYNVQVMILCFLNDNVSHQKFSSSMPVYKEACKLFAMAYDFLYTKPQSRNDFFLELYDFLELNDDRMSSTKASLMMLEDSVLQHFSESLNNPGVKYEEGLKWVVDSPWLIKIIQNSTSEISSTFGKMVEKDFAAGDILQITSNLPMASISTSYIDSVVNFFLRCLVVHTSELSRNVVDSATEVFREVLKAGPTIAEACLENLSSVDTINLAIYNCTEAILKSSLLGHGICQILCLLSLEMASLRPILDELTEECIQLTVSLSFLADKLNPSPISEHLGDDWASQIRFPSPWNSKKFYESPHPVRESYRSKETIHIPEARQLLIKFSPQSASQYDYDRLVFHTPTKKISEFGGNYFGFGNRFFSGPGWPRSLIKIDGNHLSYSFEMKSGREHSVPDKALYGFAFTIYPMLDYSDLQKPTRAEDDLDSMSPISPGFTTSTALHCIDVIQNISHGLLIGSQPTQDEKKTSILLENRLVSTLKWSQTKEIPLAERKFPSELLSKLKKAVGIPPLQMRLSISEKMRASDLEELYFQCSLQHIGTNPYLNSETMLLGSESVWNNEPTRDLLREIFRNTDSMFRRIIAFYEMEKMLCQEIEEISNSTKEIGEAFFSDSTFLESPTELQTLAWICYLEYDKENPMNLINDVIAMVNALSADGTAPSLTRTDELIEETHLKCRYLLAATPDLSLQSIGPVFPTLKMTMERLHDIHSFISAHMYSHNASIASFIEARRNRRERAGDRIKGLDILHKVLECSSTTSALLIVSAILLQGGPKLQNILCSGLEKEVIKIFGEVMRTAVGIAEKNPLLHRYTIALLSVTAYDRTDEENLVESGLVGLLDQLCAYQTGHLTPVFQSSNRSTSTSPEGSFNTHNKASTLAWAAFQVLASQCASWERSSSSTSFSGSNKLRPSSAVSPYFYEGDSEWDGARTP</sequence>
<reference evidence="2 3" key="1">
    <citation type="journal article" date="2016" name="Genome Biol. Evol.">
        <title>Gene Family Evolution Reflects Adaptation to Soil Environmental Stressors in the Genome of the Collembolan Orchesella cincta.</title>
        <authorList>
            <person name="Faddeeva-Vakhrusheva A."/>
            <person name="Derks M.F."/>
            <person name="Anvar S.Y."/>
            <person name="Agamennone V."/>
            <person name="Suring W."/>
            <person name="Smit S."/>
            <person name="van Straalen N.M."/>
            <person name="Roelofs D."/>
        </authorList>
    </citation>
    <scope>NUCLEOTIDE SEQUENCE [LARGE SCALE GENOMIC DNA]</scope>
    <source>
        <tissue evidence="2">Mixed pool</tissue>
    </source>
</reference>
<feature type="compositionally biased region" description="Low complexity" evidence="1">
    <location>
        <begin position="1217"/>
        <end position="1226"/>
    </location>
</feature>
<dbReference type="STRING" id="48709.A0A1D2MK60"/>
<comment type="caution">
    <text evidence="2">The sequence shown here is derived from an EMBL/GenBank/DDBJ whole genome shotgun (WGS) entry which is preliminary data.</text>
</comment>
<dbReference type="EMBL" id="LJIJ01001028">
    <property type="protein sequence ID" value="ODM93292.1"/>
    <property type="molecule type" value="Genomic_DNA"/>
</dbReference>
<protein>
    <submittedName>
        <fullName evidence="2">Putative E3 ubiquitin-protein ligase HECTD4</fullName>
    </submittedName>
</protein>
<organism evidence="2 3">
    <name type="scientific">Orchesella cincta</name>
    <name type="common">Springtail</name>
    <name type="synonym">Podura cincta</name>
    <dbReference type="NCBI Taxonomy" id="48709"/>
    <lineage>
        <taxon>Eukaryota</taxon>
        <taxon>Metazoa</taxon>
        <taxon>Ecdysozoa</taxon>
        <taxon>Arthropoda</taxon>
        <taxon>Hexapoda</taxon>
        <taxon>Collembola</taxon>
        <taxon>Entomobryomorpha</taxon>
        <taxon>Entomobryoidea</taxon>
        <taxon>Orchesellidae</taxon>
        <taxon>Orchesellinae</taxon>
        <taxon>Orchesella</taxon>
    </lineage>
</organism>
<gene>
    <name evidence="2" type="ORF">Ocin01_13389</name>
</gene>
<evidence type="ECO:0000256" key="1">
    <source>
        <dbReference type="SAM" id="MobiDB-lite"/>
    </source>
</evidence>
<accession>A0A1D2MK60</accession>
<dbReference type="OrthoDB" id="5986060at2759"/>
<feature type="compositionally biased region" description="Basic and acidic residues" evidence="1">
    <location>
        <begin position="28"/>
        <end position="46"/>
    </location>
</feature>